<dbReference type="PROSITE" id="PS51462">
    <property type="entry name" value="NUDIX"/>
    <property type="match status" value="1"/>
</dbReference>
<dbReference type="GO" id="GO:0016787">
    <property type="term" value="F:hydrolase activity"/>
    <property type="evidence" value="ECO:0007669"/>
    <property type="project" value="UniProtKB-KW"/>
</dbReference>
<dbReference type="PANTHER" id="PTHR43736:SF1">
    <property type="entry name" value="DIHYDRONEOPTERIN TRIPHOSPHATE DIPHOSPHATASE"/>
    <property type="match status" value="1"/>
</dbReference>
<evidence type="ECO:0000313" key="5">
    <source>
        <dbReference type="EMBL" id="OPC82472.1"/>
    </source>
</evidence>
<evidence type="ECO:0000256" key="2">
    <source>
        <dbReference type="ARBA" id="ARBA00022801"/>
    </source>
</evidence>
<gene>
    <name evidence="5" type="ORF">B4N89_17380</name>
</gene>
<protein>
    <recommendedName>
        <fullName evidence="4">Nudix hydrolase domain-containing protein</fullName>
    </recommendedName>
</protein>
<reference evidence="5 6" key="1">
    <citation type="submission" date="2017-03" db="EMBL/GenBank/DDBJ databases">
        <title>Draft genome sequence of Streptomyces scabrisporus NF3, endophyte isolated from Amphipterygium adstringens.</title>
        <authorList>
            <person name="Vazquez M."/>
            <person name="Ceapa C.D."/>
            <person name="Rodriguez Luna D."/>
            <person name="Sanchez Esquivel S."/>
        </authorList>
    </citation>
    <scope>NUCLEOTIDE SEQUENCE [LARGE SCALE GENOMIC DNA]</scope>
    <source>
        <strain evidence="5 6">NF3</strain>
    </source>
</reference>
<dbReference type="SUPFAM" id="SSF55811">
    <property type="entry name" value="Nudix"/>
    <property type="match status" value="1"/>
</dbReference>
<comment type="similarity">
    <text evidence="1 3">Belongs to the Nudix hydrolase family.</text>
</comment>
<keyword evidence="6" id="KW-1185">Reference proteome</keyword>
<dbReference type="InterPro" id="IPR015797">
    <property type="entry name" value="NUDIX_hydrolase-like_dom_sf"/>
</dbReference>
<dbReference type="InterPro" id="IPR000086">
    <property type="entry name" value="NUDIX_hydrolase_dom"/>
</dbReference>
<dbReference type="AlphaFoldDB" id="A0A1T3P0J0"/>
<sequence length="185" mass="20899">MRWKSYGRRPVYRSDYVDVWVDDVEIPGVGRVDHHVLTMPRASNTAVVTDGDERILMLWRHRFIPDAWGWEVPAGWSDPGEDPEQAIRREIEEETGWRPGRVERMTAYNALSGISTMRFTGFHATDSRYIGPPTDPSEASRVEWLPIGKVAELAATGAISDGPSLTAIAYYLGIHRPRHGGNQRD</sequence>
<dbReference type="Pfam" id="PF00293">
    <property type="entry name" value="NUDIX"/>
    <property type="match status" value="1"/>
</dbReference>
<evidence type="ECO:0000259" key="4">
    <source>
        <dbReference type="PROSITE" id="PS51462"/>
    </source>
</evidence>
<name>A0A1T3P0J0_9ACTN</name>
<dbReference type="Gene3D" id="3.90.79.10">
    <property type="entry name" value="Nucleoside Triphosphate Pyrophosphohydrolase"/>
    <property type="match status" value="1"/>
</dbReference>
<comment type="caution">
    <text evidence="5">The sequence shown here is derived from an EMBL/GenBank/DDBJ whole genome shotgun (WGS) entry which is preliminary data.</text>
</comment>
<dbReference type="STRING" id="159449.B4N89_17380"/>
<evidence type="ECO:0000256" key="3">
    <source>
        <dbReference type="RuleBase" id="RU003476"/>
    </source>
</evidence>
<organism evidence="5 6">
    <name type="scientific">Embleya scabrispora</name>
    <dbReference type="NCBI Taxonomy" id="159449"/>
    <lineage>
        <taxon>Bacteria</taxon>
        <taxon>Bacillati</taxon>
        <taxon>Actinomycetota</taxon>
        <taxon>Actinomycetes</taxon>
        <taxon>Kitasatosporales</taxon>
        <taxon>Streptomycetaceae</taxon>
        <taxon>Embleya</taxon>
    </lineage>
</organism>
<evidence type="ECO:0000256" key="1">
    <source>
        <dbReference type="ARBA" id="ARBA00005582"/>
    </source>
</evidence>
<keyword evidence="2 3" id="KW-0378">Hydrolase</keyword>
<dbReference type="InterPro" id="IPR020476">
    <property type="entry name" value="Nudix_hydrolase"/>
</dbReference>
<dbReference type="PRINTS" id="PR00502">
    <property type="entry name" value="NUDIXFAMILY"/>
</dbReference>
<feature type="domain" description="Nudix hydrolase" evidence="4">
    <location>
        <begin position="39"/>
        <end position="167"/>
    </location>
</feature>
<dbReference type="PANTHER" id="PTHR43736">
    <property type="entry name" value="ADP-RIBOSE PYROPHOSPHATASE"/>
    <property type="match status" value="1"/>
</dbReference>
<dbReference type="CDD" id="cd03424">
    <property type="entry name" value="NUDIX_ADPRase_Nudt5_UGPPase_Nudt14"/>
    <property type="match status" value="1"/>
</dbReference>
<evidence type="ECO:0000313" key="6">
    <source>
        <dbReference type="Proteomes" id="UP000190037"/>
    </source>
</evidence>
<proteinExistence type="inferred from homology"/>
<accession>A0A1T3P0J0</accession>
<dbReference type="EMBL" id="MWQN01000001">
    <property type="protein sequence ID" value="OPC82472.1"/>
    <property type="molecule type" value="Genomic_DNA"/>
</dbReference>
<dbReference type="PROSITE" id="PS00893">
    <property type="entry name" value="NUDIX_BOX"/>
    <property type="match status" value="1"/>
</dbReference>
<dbReference type="InterPro" id="IPR020084">
    <property type="entry name" value="NUDIX_hydrolase_CS"/>
</dbReference>
<dbReference type="Proteomes" id="UP000190037">
    <property type="component" value="Unassembled WGS sequence"/>
</dbReference>